<evidence type="ECO:0000313" key="2">
    <source>
        <dbReference type="Proteomes" id="UP000001640"/>
    </source>
</evidence>
<name>G0VG47_NAUCA</name>
<reference evidence="1 2" key="1">
    <citation type="journal article" date="2011" name="Proc. Natl. Acad. Sci. U.S.A.">
        <title>Evolutionary erosion of yeast sex chromosomes by mating-type switching accidents.</title>
        <authorList>
            <person name="Gordon J.L."/>
            <person name="Armisen D."/>
            <person name="Proux-Wera E."/>
            <person name="Oheigeartaigh S.S."/>
            <person name="Byrne K.P."/>
            <person name="Wolfe K.H."/>
        </authorList>
    </citation>
    <scope>NUCLEOTIDE SEQUENCE [LARGE SCALE GENOMIC DNA]</scope>
    <source>
        <strain evidence="2">ATCC 76901 / BCRC 22586 / CBS 4309 / NBRC 1992 / NRRL Y-12630</strain>
    </source>
</reference>
<dbReference type="EMBL" id="HE576756">
    <property type="protein sequence ID" value="CCC70467.1"/>
    <property type="molecule type" value="Genomic_DNA"/>
</dbReference>
<accession>G0VG47</accession>
<evidence type="ECO:0000313" key="1">
    <source>
        <dbReference type="EMBL" id="CCC70467.1"/>
    </source>
</evidence>
<dbReference type="AlphaFoldDB" id="G0VG47"/>
<reference key="2">
    <citation type="submission" date="2011-08" db="EMBL/GenBank/DDBJ databases">
        <title>Genome sequence of Naumovozyma castellii.</title>
        <authorList>
            <person name="Gordon J.L."/>
            <person name="Armisen D."/>
            <person name="Proux-Wera E."/>
            <person name="OhEigeartaigh S.S."/>
            <person name="Byrne K.P."/>
            <person name="Wolfe K.H."/>
        </authorList>
    </citation>
    <scope>NUCLEOTIDE SEQUENCE</scope>
    <source>
        <strain>Type strain:CBS 4309</strain>
    </source>
</reference>
<keyword evidence="2" id="KW-1185">Reference proteome</keyword>
<gene>
    <name evidence="1" type="primary">NCAS0E03970</name>
    <name evidence="1" type="ordered locus">NCAS_0E03970</name>
</gene>
<proteinExistence type="predicted"/>
<dbReference type="HOGENOM" id="CLU_1305147_0_0_1"/>
<dbReference type="KEGG" id="ncs:NCAS_0E03970"/>
<dbReference type="Proteomes" id="UP000001640">
    <property type="component" value="Chromosome 5"/>
</dbReference>
<dbReference type="GeneID" id="96904094"/>
<sequence length="211" mass="23951">MQITLDFGFQQPRYPLKSKKGRDVTDVQASPEVSAELGRLDQILNVFDSPVYNSTLKSHFRESIFTTLSRGRSSRYSNMNYSALDPHIRGPFRAVNLRLMNNVESYLSFLSSKFEIETLKSKLTSVPTSAEYDKVAQIRVHDPTDLSKPIFLSMREVQSSPATILAAMFQLYTTSNHSSYPSDYADNKMFGLTINTDIHVLFGKLLQSYNI</sequence>
<dbReference type="RefSeq" id="XP_003676823.1">
    <property type="nucleotide sequence ID" value="XM_003676775.1"/>
</dbReference>
<protein>
    <submittedName>
        <fullName evidence="1">Uncharacterized protein</fullName>
    </submittedName>
</protein>
<organism evidence="1 2">
    <name type="scientific">Naumovozyma castellii</name>
    <name type="common">Yeast</name>
    <name type="synonym">Saccharomyces castellii</name>
    <dbReference type="NCBI Taxonomy" id="27288"/>
    <lineage>
        <taxon>Eukaryota</taxon>
        <taxon>Fungi</taxon>
        <taxon>Dikarya</taxon>
        <taxon>Ascomycota</taxon>
        <taxon>Saccharomycotina</taxon>
        <taxon>Saccharomycetes</taxon>
        <taxon>Saccharomycetales</taxon>
        <taxon>Saccharomycetaceae</taxon>
        <taxon>Naumovozyma</taxon>
    </lineage>
</organism>
<dbReference type="InParanoid" id="G0VG47"/>